<feature type="compositionally biased region" description="Polar residues" evidence="1">
    <location>
        <begin position="26"/>
        <end position="38"/>
    </location>
</feature>
<feature type="region of interest" description="Disordered" evidence="1">
    <location>
        <begin position="26"/>
        <end position="71"/>
    </location>
</feature>
<organism evidence="2 3">
    <name type="scientific">Perkinsus olseni</name>
    <name type="common">Perkinsus atlanticus</name>
    <dbReference type="NCBI Taxonomy" id="32597"/>
    <lineage>
        <taxon>Eukaryota</taxon>
        <taxon>Sar</taxon>
        <taxon>Alveolata</taxon>
        <taxon>Perkinsozoa</taxon>
        <taxon>Perkinsea</taxon>
        <taxon>Perkinsida</taxon>
        <taxon>Perkinsidae</taxon>
        <taxon>Perkinsus</taxon>
    </lineage>
</organism>
<gene>
    <name evidence="2" type="ORF">FOZ63_030900</name>
</gene>
<evidence type="ECO:0000256" key="1">
    <source>
        <dbReference type="SAM" id="MobiDB-lite"/>
    </source>
</evidence>
<feature type="region of interest" description="Disordered" evidence="1">
    <location>
        <begin position="88"/>
        <end position="160"/>
    </location>
</feature>
<protein>
    <submittedName>
        <fullName evidence="2">Uncharacterized protein</fullName>
    </submittedName>
</protein>
<reference evidence="2 3" key="1">
    <citation type="submission" date="2020-04" db="EMBL/GenBank/DDBJ databases">
        <title>Perkinsus olseni comparative genomics.</title>
        <authorList>
            <person name="Bogema D.R."/>
        </authorList>
    </citation>
    <scope>NUCLEOTIDE SEQUENCE [LARGE SCALE GENOMIC DNA]</scope>
    <source>
        <strain evidence="2 3">ATCC PRA-207</strain>
    </source>
</reference>
<evidence type="ECO:0000313" key="3">
    <source>
        <dbReference type="Proteomes" id="UP000553632"/>
    </source>
</evidence>
<feature type="compositionally biased region" description="Basic and acidic residues" evidence="1">
    <location>
        <begin position="207"/>
        <end position="236"/>
    </location>
</feature>
<feature type="non-terminal residue" evidence="2">
    <location>
        <position position="273"/>
    </location>
</feature>
<dbReference type="AlphaFoldDB" id="A0A7J6QMJ7"/>
<comment type="caution">
    <text evidence="2">The sequence shown here is derived from an EMBL/GenBank/DDBJ whole genome shotgun (WGS) entry which is preliminary data.</text>
</comment>
<evidence type="ECO:0000313" key="2">
    <source>
        <dbReference type="EMBL" id="KAF4708826.1"/>
    </source>
</evidence>
<feature type="compositionally biased region" description="Basic and acidic residues" evidence="1">
    <location>
        <begin position="246"/>
        <end position="273"/>
    </location>
</feature>
<dbReference type="Proteomes" id="UP000553632">
    <property type="component" value="Unassembled WGS sequence"/>
</dbReference>
<dbReference type="EMBL" id="JABANO010032291">
    <property type="protein sequence ID" value="KAF4708826.1"/>
    <property type="molecule type" value="Genomic_DNA"/>
</dbReference>
<feature type="compositionally biased region" description="Low complexity" evidence="1">
    <location>
        <begin position="119"/>
        <end position="153"/>
    </location>
</feature>
<name>A0A7J6QMJ7_PEROL</name>
<accession>A0A7J6QMJ7</accession>
<keyword evidence="3" id="KW-1185">Reference proteome</keyword>
<feature type="region of interest" description="Disordered" evidence="1">
    <location>
        <begin position="202"/>
        <end position="273"/>
    </location>
</feature>
<proteinExistence type="predicted"/>
<feature type="compositionally biased region" description="Basic residues" evidence="1">
    <location>
        <begin position="100"/>
        <end position="112"/>
    </location>
</feature>
<sequence>LFNQRIFLSFAAMSDGNRWVRFSRLPSSFDSSGHSPKTSPKAVRKRSESFHMEHDEESGDKSPKKIATERQRSLILDKFSMDKIAHEEEGWAVAGSEGKRKNRGKRKQKKKERRDLESVESVVSSTPEESSGSVKSSGTSSSNNASMESAAPSVEFNMTSSDGIQNSLFKSTKELFAPDETSLPNFAPEEYIDGAYYMRKGGRHAHTKEQKQEWSARKQREQQFRVEKRNNQREAQRSAQAHQKLLRSEAREAAEEKEKKVGERSRLGRRSEA</sequence>
<dbReference type="OMA" id="SESFHME"/>
<feature type="compositionally biased region" description="Basic and acidic residues" evidence="1">
    <location>
        <begin position="45"/>
        <end position="71"/>
    </location>
</feature>